<sequence>MSHSLLAASSGLPLAVSQTASPVGIWKTLLTRLLAQHYGLTLSDTPFSNDSVIQAHIDAGIALIDALNFMVEKYDLVRTDSQGFSAQTPSPFISHIDMLRARRATGLMTRRSYKTVTDITRGTLSGPKQ</sequence>
<reference evidence="1" key="1">
    <citation type="submission" date="2018-07" db="EMBL/GenBank/DDBJ databases">
        <authorList>
            <consortium name="GenomeTrakr network: Whole genome sequencing for foodborne pathogen traceback"/>
        </authorList>
    </citation>
    <scope>NUCLEOTIDE SEQUENCE</scope>
    <source>
        <strain evidence="1">ADRDL-1057</strain>
    </source>
</reference>
<dbReference type="EMBL" id="AAMCCN010000001">
    <property type="protein sequence ID" value="EDF8494973.1"/>
    <property type="molecule type" value="Genomic_DNA"/>
</dbReference>
<dbReference type="Pfam" id="PF06755">
    <property type="entry name" value="CbtA_toxin"/>
    <property type="match status" value="1"/>
</dbReference>
<protein>
    <submittedName>
        <fullName evidence="1">Toxin CbtA</fullName>
    </submittedName>
</protein>
<dbReference type="AlphaFoldDB" id="A0A3V2HZ11"/>
<organism evidence="1">
    <name type="scientific">Salmonella senftenberg</name>
    <dbReference type="NCBI Taxonomy" id="28150"/>
    <lineage>
        <taxon>Bacteria</taxon>
        <taxon>Pseudomonadati</taxon>
        <taxon>Pseudomonadota</taxon>
        <taxon>Gammaproteobacteria</taxon>
        <taxon>Enterobacterales</taxon>
        <taxon>Enterobacteriaceae</taxon>
        <taxon>Salmonella</taxon>
    </lineage>
</organism>
<gene>
    <name evidence="1" type="ORF">B6442_02585</name>
</gene>
<dbReference type="RefSeq" id="WP_050593554.1">
    <property type="nucleotide sequence ID" value="NZ_AP019692.1"/>
</dbReference>
<comment type="caution">
    <text evidence="1">The sequence shown here is derived from an EMBL/GenBank/DDBJ whole genome shotgun (WGS) entry which is preliminary data.</text>
</comment>
<name>A0A3V2HZ11_SALSE</name>
<proteinExistence type="predicted"/>
<dbReference type="InterPro" id="IPR009610">
    <property type="entry name" value="CbtA_toxin"/>
</dbReference>
<evidence type="ECO:0000313" key="1">
    <source>
        <dbReference type="EMBL" id="EDF8494973.1"/>
    </source>
</evidence>
<accession>A0A3V2HZ11</accession>